<sequence>KKYKNIKHIRLIITIFREANLICNETLDIVMGKMEIARLIAPKIAYQWFSNLLSSDWWSYFWLHDALAAMLGEEAVAKVFIFIIIAI</sequence>
<protein>
    <submittedName>
        <fullName evidence="2">Putative aminopeptidase 2</fullName>
    </submittedName>
</protein>
<dbReference type="AlphaFoldDB" id="A0A151K3H3"/>
<dbReference type="STRING" id="471704.A0A151K3H3"/>
<reference evidence="2 3" key="1">
    <citation type="submission" date="2015-09" db="EMBL/GenBank/DDBJ databases">
        <title>Trachymyrmex cornetzi WGS genome.</title>
        <authorList>
            <person name="Nygaard S."/>
            <person name="Hu H."/>
            <person name="Boomsma J."/>
            <person name="Zhang G."/>
        </authorList>
    </citation>
    <scope>NUCLEOTIDE SEQUENCE [LARGE SCALE GENOMIC DNA]</scope>
    <source>
        <strain evidence="2">Tcor2-1</strain>
        <tissue evidence="2">Whole body</tissue>
    </source>
</reference>
<evidence type="ECO:0000259" key="1">
    <source>
        <dbReference type="Pfam" id="PF01433"/>
    </source>
</evidence>
<gene>
    <name evidence="2" type="ORF">ALC57_07555</name>
</gene>
<dbReference type="SUPFAM" id="SSF55486">
    <property type="entry name" value="Metalloproteases ('zincins'), catalytic domain"/>
    <property type="match status" value="1"/>
</dbReference>
<feature type="non-terminal residue" evidence="2">
    <location>
        <position position="1"/>
    </location>
</feature>
<keyword evidence="2" id="KW-0031">Aminopeptidase</keyword>
<dbReference type="Proteomes" id="UP000078492">
    <property type="component" value="Unassembled WGS sequence"/>
</dbReference>
<dbReference type="EMBL" id="LKEY01032592">
    <property type="protein sequence ID" value="KYN50573.1"/>
    <property type="molecule type" value="Genomic_DNA"/>
</dbReference>
<proteinExistence type="predicted"/>
<dbReference type="Pfam" id="PF01433">
    <property type="entry name" value="Peptidase_M1"/>
    <property type="match status" value="1"/>
</dbReference>
<evidence type="ECO:0000313" key="3">
    <source>
        <dbReference type="Proteomes" id="UP000078492"/>
    </source>
</evidence>
<dbReference type="GO" id="GO:0008270">
    <property type="term" value="F:zinc ion binding"/>
    <property type="evidence" value="ECO:0007669"/>
    <property type="project" value="InterPro"/>
</dbReference>
<name>A0A151K3H3_9HYME</name>
<dbReference type="GO" id="GO:0004177">
    <property type="term" value="F:aminopeptidase activity"/>
    <property type="evidence" value="ECO:0007669"/>
    <property type="project" value="UniProtKB-KW"/>
</dbReference>
<dbReference type="GO" id="GO:0008237">
    <property type="term" value="F:metallopeptidase activity"/>
    <property type="evidence" value="ECO:0007669"/>
    <property type="project" value="InterPro"/>
</dbReference>
<dbReference type="InterPro" id="IPR014782">
    <property type="entry name" value="Peptidase_M1_dom"/>
</dbReference>
<evidence type="ECO:0000313" key="2">
    <source>
        <dbReference type="EMBL" id="KYN50573.1"/>
    </source>
</evidence>
<keyword evidence="3" id="KW-1185">Reference proteome</keyword>
<comment type="caution">
    <text evidence="2">The sequence shown here is derived from an EMBL/GenBank/DDBJ whole genome shotgun (WGS) entry which is preliminary data.</text>
</comment>
<keyword evidence="2" id="KW-0378">Hydrolase</keyword>
<dbReference type="Gene3D" id="1.10.390.10">
    <property type="entry name" value="Neutral Protease Domain 2"/>
    <property type="match status" value="1"/>
</dbReference>
<accession>A0A151K3H3</accession>
<organism evidence="2 3">
    <name type="scientific">Trachymyrmex cornetzi</name>
    <dbReference type="NCBI Taxonomy" id="471704"/>
    <lineage>
        <taxon>Eukaryota</taxon>
        <taxon>Metazoa</taxon>
        <taxon>Ecdysozoa</taxon>
        <taxon>Arthropoda</taxon>
        <taxon>Hexapoda</taxon>
        <taxon>Insecta</taxon>
        <taxon>Pterygota</taxon>
        <taxon>Neoptera</taxon>
        <taxon>Endopterygota</taxon>
        <taxon>Hymenoptera</taxon>
        <taxon>Apocrita</taxon>
        <taxon>Aculeata</taxon>
        <taxon>Formicoidea</taxon>
        <taxon>Formicidae</taxon>
        <taxon>Myrmicinae</taxon>
        <taxon>Trachymyrmex</taxon>
    </lineage>
</organism>
<keyword evidence="2" id="KW-0645">Protease</keyword>
<dbReference type="InterPro" id="IPR027268">
    <property type="entry name" value="Peptidase_M4/M1_CTD_sf"/>
</dbReference>
<feature type="domain" description="Peptidase M1 membrane alanine aminopeptidase" evidence="1">
    <location>
        <begin position="13"/>
        <end position="76"/>
    </location>
</feature>